<dbReference type="EC" id="2.3.2.2" evidence="3"/>
<dbReference type="PRINTS" id="PR01210">
    <property type="entry name" value="GGTRANSPTASE"/>
</dbReference>
<dbReference type="InterPro" id="IPR000101">
    <property type="entry name" value="GGT_peptidase"/>
</dbReference>
<dbReference type="PANTHER" id="PTHR11686">
    <property type="entry name" value="GAMMA GLUTAMYL TRANSPEPTIDASE"/>
    <property type="match status" value="1"/>
</dbReference>
<dbReference type="GO" id="GO:0036374">
    <property type="term" value="F:glutathione hydrolase activity"/>
    <property type="evidence" value="ECO:0007669"/>
    <property type="project" value="UniProtKB-UniRule"/>
</dbReference>
<reference evidence="5 6" key="1">
    <citation type="journal article" date="2024" name="Nat. Commun.">
        <title>Phylogenomics reveals the evolutionary origins of lichenization in chlorophyte algae.</title>
        <authorList>
            <person name="Puginier C."/>
            <person name="Libourel C."/>
            <person name="Otte J."/>
            <person name="Skaloud P."/>
            <person name="Haon M."/>
            <person name="Grisel S."/>
            <person name="Petersen M."/>
            <person name="Berrin J.G."/>
            <person name="Delaux P.M."/>
            <person name="Dal Grande F."/>
            <person name="Keller J."/>
        </authorList>
    </citation>
    <scope>NUCLEOTIDE SEQUENCE [LARGE SCALE GENOMIC DNA]</scope>
    <source>
        <strain evidence="5 6">SAG 2036</strain>
    </source>
</reference>
<comment type="catalytic activity">
    <reaction evidence="3">
        <text>an S-substituted glutathione + H2O = an S-substituted L-cysteinylglycine + L-glutamate</text>
        <dbReference type="Rhea" id="RHEA:59468"/>
        <dbReference type="ChEBI" id="CHEBI:15377"/>
        <dbReference type="ChEBI" id="CHEBI:29985"/>
        <dbReference type="ChEBI" id="CHEBI:90779"/>
        <dbReference type="ChEBI" id="CHEBI:143103"/>
        <dbReference type="EC" id="3.4.19.13"/>
    </reaction>
</comment>
<feature type="binding site" evidence="2">
    <location>
        <position position="540"/>
    </location>
    <ligand>
        <name>L-glutamate</name>
        <dbReference type="ChEBI" id="CHEBI:29985"/>
    </ligand>
</feature>
<keyword evidence="3" id="KW-0012">Acyltransferase</keyword>
<comment type="pathway">
    <text evidence="3">Sulfur metabolism; glutathione metabolism.</text>
</comment>
<dbReference type="GO" id="GO:0103068">
    <property type="term" value="F:leukotriene C4 gamma-glutamyl transferase activity"/>
    <property type="evidence" value="ECO:0007669"/>
    <property type="project" value="UniProtKB-EC"/>
</dbReference>
<dbReference type="FunFam" id="3.60.20.40:FF:000001">
    <property type="entry name" value="Gamma-glutamyltranspeptidase 1"/>
    <property type="match status" value="1"/>
</dbReference>
<feature type="binding site" evidence="2">
    <location>
        <position position="209"/>
    </location>
    <ligand>
        <name>L-glutamate</name>
        <dbReference type="ChEBI" id="CHEBI:29985"/>
    </ligand>
</feature>
<gene>
    <name evidence="5" type="ORF">WJX73_000384</name>
</gene>
<dbReference type="GO" id="GO:0005886">
    <property type="term" value="C:plasma membrane"/>
    <property type="evidence" value="ECO:0007669"/>
    <property type="project" value="TreeGrafter"/>
</dbReference>
<dbReference type="Pfam" id="PF01019">
    <property type="entry name" value="G_glu_transpept"/>
    <property type="match status" value="1"/>
</dbReference>
<dbReference type="SUPFAM" id="SSF56235">
    <property type="entry name" value="N-terminal nucleophile aminohydrolases (Ntn hydrolases)"/>
    <property type="match status" value="1"/>
</dbReference>
<feature type="active site" description="Nucleophile" evidence="1">
    <location>
        <position position="498"/>
    </location>
</feature>
<evidence type="ECO:0000313" key="5">
    <source>
        <dbReference type="EMBL" id="KAK9813827.1"/>
    </source>
</evidence>
<feature type="binding site" evidence="2">
    <location>
        <position position="591"/>
    </location>
    <ligand>
        <name>L-glutamate</name>
        <dbReference type="ChEBI" id="CHEBI:29985"/>
    </ligand>
</feature>
<feature type="binding site" evidence="2">
    <location>
        <begin position="516"/>
        <end position="518"/>
    </location>
    <ligand>
        <name>L-glutamate</name>
        <dbReference type="ChEBI" id="CHEBI:29985"/>
    </ligand>
</feature>
<sequence length="695" mass="73860">MGEDRRESWHDEDGPASLNGHSELEMGTRLVSNDYDSSSHQPTQHISGVLGLALSERRSKRERCVHFCSDRPTPLCNWPTIGTALVSIVLLGLLLHYRSLATVDHPVASTDADAQSSPEGRLQGNFSVNYDYRGRPRRVVGTHGVVAADVGTCSEQGVGVLKQGGSAVDAAVVTALCQGLHNPGASGIGGGTFMLIRDPNGTLEVVDAREVAPAAASTTMFAGLDATASQNGGLSIAVPLELKGLWLAHQRHGVLPWGQLVRPIAQQARSGFPAHPYLSVQLANWRDRLLNNPTMLEAFFIREGNSWRAPRINETCCARPKLAGLLENVAEKGPEAMNARARTLAEEIRGAGGIITAQDLISAQPTVKQPLNTTVFGLNIFTAPPPSSGACILAALQILAGYETPWAFTEGLGQHRMVEALKHAFAFRQNMGDPGTCPPPVNGPGQCYRDLAPLLTDMLSPTYAASLRALINDSWVSPLGAYGGVWHVDAANNDDHGTSHISISDSKGGAVAMTTTVNTGFGSKFISPSSEILYNDQLDDFSQPGRPNVFLIEPSAANYILPGRKPLSSMSPIMVVAPGGRLRVVTGASGGPRIVSSVLQVLLRMITKGADPQEAVQHPRLHHQLLPMTAVAEEWQSGSLSLHVSNATLQALEMRGHNVTNGTWSGVCQTIAVDTGTGNMVGVSDARKDGAPFAY</sequence>
<comment type="catalytic activity">
    <reaction evidence="3">
        <text>glutathione + H2O = L-cysteinylglycine + L-glutamate</text>
        <dbReference type="Rhea" id="RHEA:28807"/>
        <dbReference type="ChEBI" id="CHEBI:15377"/>
        <dbReference type="ChEBI" id="CHEBI:29985"/>
        <dbReference type="ChEBI" id="CHEBI:57925"/>
        <dbReference type="ChEBI" id="CHEBI:61694"/>
        <dbReference type="EC" id="3.4.19.13"/>
    </reaction>
</comment>
<dbReference type="Gene3D" id="3.60.20.40">
    <property type="match status" value="1"/>
</dbReference>
<evidence type="ECO:0000256" key="4">
    <source>
        <dbReference type="SAM" id="MobiDB-lite"/>
    </source>
</evidence>
<dbReference type="AlphaFoldDB" id="A0AAW1PYJ8"/>
<feature type="compositionally biased region" description="Basic and acidic residues" evidence="4">
    <location>
        <begin position="1"/>
        <end position="13"/>
    </location>
</feature>
<proteinExistence type="predicted"/>
<evidence type="ECO:0000313" key="6">
    <source>
        <dbReference type="Proteomes" id="UP001465755"/>
    </source>
</evidence>
<dbReference type="Proteomes" id="UP001465755">
    <property type="component" value="Unassembled WGS sequence"/>
</dbReference>
<keyword evidence="3" id="KW-0808">Transferase</keyword>
<keyword evidence="3" id="KW-0378">Hydrolase</keyword>
<dbReference type="InterPro" id="IPR043137">
    <property type="entry name" value="GGT_ssub_C"/>
</dbReference>
<dbReference type="PANTHER" id="PTHR11686:SF9">
    <property type="entry name" value="RE13973P"/>
    <property type="match status" value="1"/>
</dbReference>
<dbReference type="InterPro" id="IPR043138">
    <property type="entry name" value="GGT_lsub"/>
</dbReference>
<dbReference type="InterPro" id="IPR029055">
    <property type="entry name" value="Ntn_hydrolases_N"/>
</dbReference>
<feature type="binding site" evidence="2">
    <location>
        <begin position="568"/>
        <end position="569"/>
    </location>
    <ligand>
        <name>L-glutamate</name>
        <dbReference type="ChEBI" id="CHEBI:29985"/>
    </ligand>
</feature>
<evidence type="ECO:0000256" key="3">
    <source>
        <dbReference type="RuleBase" id="RU368068"/>
    </source>
</evidence>
<feature type="region of interest" description="Disordered" evidence="4">
    <location>
        <begin position="1"/>
        <end position="24"/>
    </location>
</feature>
<protein>
    <recommendedName>
        <fullName evidence="3">Glutathione hydrolase</fullName>
        <ecNumber evidence="3">2.3.2.2</ecNumber>
        <ecNumber evidence="3">3.4.19.13</ecNumber>
    </recommendedName>
    <alternativeName>
        <fullName evidence="3">Gamma-glutamyltransferase</fullName>
    </alternativeName>
    <alternativeName>
        <fullName evidence="3">Gamma-glutamyltranspeptidase</fullName>
    </alternativeName>
</protein>
<keyword evidence="6" id="KW-1185">Reference proteome</keyword>
<dbReference type="EC" id="3.4.19.13" evidence="3"/>
<evidence type="ECO:0000256" key="1">
    <source>
        <dbReference type="PIRSR" id="PIRSR600101-1"/>
    </source>
</evidence>
<comment type="function">
    <text evidence="3">Cleaves the gamma-glutamyl peptide bond of glutathione and glutathione conjugates.</text>
</comment>
<evidence type="ECO:0000256" key="2">
    <source>
        <dbReference type="PIRSR" id="PIRSR600101-2"/>
    </source>
</evidence>
<comment type="catalytic activity">
    <reaction evidence="3">
        <text>an N-terminal (5-L-glutamyl)-[peptide] + an alpha-amino acid = 5-L-glutamyl amino acid + an N-terminal L-alpha-aminoacyl-[peptide]</text>
        <dbReference type="Rhea" id="RHEA:23904"/>
        <dbReference type="Rhea" id="RHEA-COMP:9780"/>
        <dbReference type="Rhea" id="RHEA-COMP:9795"/>
        <dbReference type="ChEBI" id="CHEBI:77644"/>
        <dbReference type="ChEBI" id="CHEBI:78597"/>
        <dbReference type="ChEBI" id="CHEBI:78599"/>
        <dbReference type="ChEBI" id="CHEBI:78608"/>
        <dbReference type="EC" id="2.3.2.2"/>
    </reaction>
</comment>
<name>A0AAW1PYJ8_9CHLO</name>
<comment type="caution">
    <text evidence="5">The sequence shown here is derived from an EMBL/GenBank/DDBJ whole genome shotgun (WGS) entry which is preliminary data.</text>
</comment>
<dbReference type="Gene3D" id="1.10.246.130">
    <property type="match status" value="1"/>
</dbReference>
<accession>A0AAW1PYJ8</accession>
<dbReference type="GO" id="GO:0006751">
    <property type="term" value="P:glutathione catabolic process"/>
    <property type="evidence" value="ECO:0007669"/>
    <property type="project" value="UniProtKB-UniRule"/>
</dbReference>
<dbReference type="EMBL" id="JALJOQ010000002">
    <property type="protein sequence ID" value="KAK9813827.1"/>
    <property type="molecule type" value="Genomic_DNA"/>
</dbReference>
<organism evidence="5 6">
    <name type="scientific">Symbiochloris irregularis</name>
    <dbReference type="NCBI Taxonomy" id="706552"/>
    <lineage>
        <taxon>Eukaryota</taxon>
        <taxon>Viridiplantae</taxon>
        <taxon>Chlorophyta</taxon>
        <taxon>core chlorophytes</taxon>
        <taxon>Trebouxiophyceae</taxon>
        <taxon>Trebouxiales</taxon>
        <taxon>Trebouxiaceae</taxon>
        <taxon>Symbiochloris</taxon>
    </lineage>
</organism>